<evidence type="ECO:0000313" key="2">
    <source>
        <dbReference type="EMBL" id="KAK9675680.1"/>
    </source>
</evidence>
<evidence type="ECO:0000259" key="1">
    <source>
        <dbReference type="Pfam" id="PF22776"/>
    </source>
</evidence>
<dbReference type="Proteomes" id="UP001443914">
    <property type="component" value="Unassembled WGS sequence"/>
</dbReference>
<gene>
    <name evidence="2" type="ORF">RND81_11G023100</name>
</gene>
<keyword evidence="3" id="KW-1185">Reference proteome</keyword>
<evidence type="ECO:0000313" key="3">
    <source>
        <dbReference type="Proteomes" id="UP001443914"/>
    </source>
</evidence>
<dbReference type="PANTHER" id="PTHR30540">
    <property type="entry name" value="OSMOTIC STRESS POTASSIUM TRANSPORTER"/>
    <property type="match status" value="1"/>
</dbReference>
<dbReference type="EMBL" id="JBDFQZ010000011">
    <property type="protein sequence ID" value="KAK9675680.1"/>
    <property type="molecule type" value="Genomic_DNA"/>
</dbReference>
<dbReference type="InterPro" id="IPR003855">
    <property type="entry name" value="K+_transporter"/>
</dbReference>
<name>A0AAW1HH36_SAPOF</name>
<sequence>MEKEHSTSIAVLYKFPHRGYSPIAFTCLLLTMHIYMELRVPKYYYEMENKVSPDTLKEILSHNNFGRILGMAIFYSELVHGVLPIFEHYVVNVPALQLVVVFASVKALPVSTVPSKECFVFHRVHPRKLYLFRCVVR</sequence>
<organism evidence="2 3">
    <name type="scientific">Saponaria officinalis</name>
    <name type="common">Common soapwort</name>
    <name type="synonym">Lychnis saponaria</name>
    <dbReference type="NCBI Taxonomy" id="3572"/>
    <lineage>
        <taxon>Eukaryota</taxon>
        <taxon>Viridiplantae</taxon>
        <taxon>Streptophyta</taxon>
        <taxon>Embryophyta</taxon>
        <taxon>Tracheophyta</taxon>
        <taxon>Spermatophyta</taxon>
        <taxon>Magnoliopsida</taxon>
        <taxon>eudicotyledons</taxon>
        <taxon>Gunneridae</taxon>
        <taxon>Pentapetalae</taxon>
        <taxon>Caryophyllales</taxon>
        <taxon>Caryophyllaceae</taxon>
        <taxon>Caryophylleae</taxon>
        <taxon>Saponaria</taxon>
    </lineage>
</organism>
<dbReference type="GO" id="GO:0016020">
    <property type="term" value="C:membrane"/>
    <property type="evidence" value="ECO:0007669"/>
    <property type="project" value="InterPro"/>
</dbReference>
<accession>A0AAW1HH36</accession>
<dbReference type="PANTHER" id="PTHR30540:SF87">
    <property type="entry name" value="POTASSIUM TRANSPORTER"/>
    <property type="match status" value="1"/>
</dbReference>
<feature type="domain" description="K+ potassium transporter C-terminal" evidence="1">
    <location>
        <begin position="70"/>
        <end position="137"/>
    </location>
</feature>
<comment type="caution">
    <text evidence="2">The sequence shown here is derived from an EMBL/GenBank/DDBJ whole genome shotgun (WGS) entry which is preliminary data.</text>
</comment>
<dbReference type="InterPro" id="IPR053952">
    <property type="entry name" value="K_trans_C"/>
</dbReference>
<protein>
    <recommendedName>
        <fullName evidence="1">K+ potassium transporter C-terminal domain-containing protein</fullName>
    </recommendedName>
</protein>
<proteinExistence type="predicted"/>
<reference evidence="2" key="1">
    <citation type="submission" date="2024-03" db="EMBL/GenBank/DDBJ databases">
        <title>WGS assembly of Saponaria officinalis var. Norfolk2.</title>
        <authorList>
            <person name="Jenkins J."/>
            <person name="Shu S."/>
            <person name="Grimwood J."/>
            <person name="Barry K."/>
            <person name="Goodstein D."/>
            <person name="Schmutz J."/>
            <person name="Leebens-Mack J."/>
            <person name="Osbourn A."/>
        </authorList>
    </citation>
    <scope>NUCLEOTIDE SEQUENCE [LARGE SCALE GENOMIC DNA]</scope>
    <source>
        <strain evidence="2">JIC</strain>
    </source>
</reference>
<dbReference type="AlphaFoldDB" id="A0AAW1HH36"/>
<dbReference type="GO" id="GO:0015079">
    <property type="term" value="F:potassium ion transmembrane transporter activity"/>
    <property type="evidence" value="ECO:0007669"/>
    <property type="project" value="InterPro"/>
</dbReference>
<dbReference type="Pfam" id="PF22776">
    <property type="entry name" value="K_trans_C"/>
    <property type="match status" value="1"/>
</dbReference>